<dbReference type="SUPFAM" id="SSF48264">
    <property type="entry name" value="Cytochrome P450"/>
    <property type="match status" value="1"/>
</dbReference>
<evidence type="ECO:0000256" key="4">
    <source>
        <dbReference type="ARBA" id="ARBA00023002"/>
    </source>
</evidence>
<gene>
    <name evidence="8" type="ORF">EK21DRAFT_118452</name>
</gene>
<comment type="caution">
    <text evidence="8">The sequence shown here is derived from an EMBL/GenBank/DDBJ whole genome shotgun (WGS) entry which is preliminary data.</text>
</comment>
<keyword evidence="7" id="KW-0472">Membrane</keyword>
<reference evidence="8" key="1">
    <citation type="journal article" date="2020" name="Stud. Mycol.">
        <title>101 Dothideomycetes genomes: a test case for predicting lifestyles and emergence of pathogens.</title>
        <authorList>
            <person name="Haridas S."/>
            <person name="Albert R."/>
            <person name="Binder M."/>
            <person name="Bloem J."/>
            <person name="Labutti K."/>
            <person name="Salamov A."/>
            <person name="Andreopoulos B."/>
            <person name="Baker S."/>
            <person name="Barry K."/>
            <person name="Bills G."/>
            <person name="Bluhm B."/>
            <person name="Cannon C."/>
            <person name="Castanera R."/>
            <person name="Culley D."/>
            <person name="Daum C."/>
            <person name="Ezra D."/>
            <person name="Gonzalez J."/>
            <person name="Henrissat B."/>
            <person name="Kuo A."/>
            <person name="Liang C."/>
            <person name="Lipzen A."/>
            <person name="Lutzoni F."/>
            <person name="Magnuson J."/>
            <person name="Mondo S."/>
            <person name="Nolan M."/>
            <person name="Ohm R."/>
            <person name="Pangilinan J."/>
            <person name="Park H.-J."/>
            <person name="Ramirez L."/>
            <person name="Alfaro M."/>
            <person name="Sun H."/>
            <person name="Tritt A."/>
            <person name="Yoshinaga Y."/>
            <person name="Zwiers L.-H."/>
            <person name="Turgeon B."/>
            <person name="Goodwin S."/>
            <person name="Spatafora J."/>
            <person name="Crous P."/>
            <person name="Grigoriev I."/>
        </authorList>
    </citation>
    <scope>NUCLEOTIDE SEQUENCE</scope>
    <source>
        <strain evidence="8">CBS 110217</strain>
    </source>
</reference>
<evidence type="ECO:0000256" key="6">
    <source>
        <dbReference type="ARBA" id="ARBA00023033"/>
    </source>
</evidence>
<name>A0A9P4LEW2_9PLEO</name>
<dbReference type="PANTHER" id="PTHR46206">
    <property type="entry name" value="CYTOCHROME P450"/>
    <property type="match status" value="1"/>
</dbReference>
<dbReference type="Pfam" id="PF00067">
    <property type="entry name" value="p450"/>
    <property type="match status" value="1"/>
</dbReference>
<dbReference type="Proteomes" id="UP000799777">
    <property type="component" value="Unassembled WGS sequence"/>
</dbReference>
<evidence type="ECO:0000313" key="9">
    <source>
        <dbReference type="Proteomes" id="UP000799777"/>
    </source>
</evidence>
<keyword evidence="7" id="KW-1133">Transmembrane helix</keyword>
<evidence type="ECO:0000256" key="5">
    <source>
        <dbReference type="ARBA" id="ARBA00023004"/>
    </source>
</evidence>
<dbReference type="InterPro" id="IPR001128">
    <property type="entry name" value="Cyt_P450"/>
</dbReference>
<proteinExistence type="inferred from homology"/>
<dbReference type="GO" id="GO:0005506">
    <property type="term" value="F:iron ion binding"/>
    <property type="evidence" value="ECO:0007669"/>
    <property type="project" value="InterPro"/>
</dbReference>
<dbReference type="PANTHER" id="PTHR46206:SF6">
    <property type="entry name" value="CYTOCHROME P450 MONOOXYGENASE AN1598-RELATED"/>
    <property type="match status" value="1"/>
</dbReference>
<comment type="similarity">
    <text evidence="2">Belongs to the cytochrome P450 family.</text>
</comment>
<dbReference type="OrthoDB" id="1844152at2759"/>
<dbReference type="CDD" id="cd11041">
    <property type="entry name" value="CYP503A1-like"/>
    <property type="match status" value="1"/>
</dbReference>
<keyword evidence="3" id="KW-0479">Metal-binding</keyword>
<keyword evidence="9" id="KW-1185">Reference proteome</keyword>
<dbReference type="EMBL" id="ML978326">
    <property type="protein sequence ID" value="KAF2023761.1"/>
    <property type="molecule type" value="Genomic_DNA"/>
</dbReference>
<keyword evidence="6" id="KW-0503">Monooxygenase</keyword>
<dbReference type="GO" id="GO:0004497">
    <property type="term" value="F:monooxygenase activity"/>
    <property type="evidence" value="ECO:0007669"/>
    <property type="project" value="UniProtKB-KW"/>
</dbReference>
<feature type="transmembrane region" description="Helical" evidence="7">
    <location>
        <begin position="20"/>
        <end position="38"/>
    </location>
</feature>
<organism evidence="8 9">
    <name type="scientific">Setomelanomma holmii</name>
    <dbReference type="NCBI Taxonomy" id="210430"/>
    <lineage>
        <taxon>Eukaryota</taxon>
        <taxon>Fungi</taxon>
        <taxon>Dikarya</taxon>
        <taxon>Ascomycota</taxon>
        <taxon>Pezizomycotina</taxon>
        <taxon>Dothideomycetes</taxon>
        <taxon>Pleosporomycetidae</taxon>
        <taxon>Pleosporales</taxon>
        <taxon>Pleosporineae</taxon>
        <taxon>Phaeosphaeriaceae</taxon>
        <taxon>Setomelanomma</taxon>
    </lineage>
</organism>
<evidence type="ECO:0000256" key="3">
    <source>
        <dbReference type="ARBA" id="ARBA00022723"/>
    </source>
</evidence>
<evidence type="ECO:0000256" key="2">
    <source>
        <dbReference type="ARBA" id="ARBA00010617"/>
    </source>
</evidence>
<evidence type="ECO:0000256" key="1">
    <source>
        <dbReference type="ARBA" id="ARBA00001971"/>
    </source>
</evidence>
<dbReference type="GO" id="GO:0020037">
    <property type="term" value="F:heme binding"/>
    <property type="evidence" value="ECO:0007669"/>
    <property type="project" value="InterPro"/>
</dbReference>
<keyword evidence="5" id="KW-0408">Iron</keyword>
<dbReference type="AlphaFoldDB" id="A0A9P4LEW2"/>
<accession>A0A9P4LEW2</accession>
<dbReference type="InterPro" id="IPR036396">
    <property type="entry name" value="Cyt_P450_sf"/>
</dbReference>
<keyword evidence="4" id="KW-0560">Oxidoreductase</keyword>
<dbReference type="GO" id="GO:0016705">
    <property type="term" value="F:oxidoreductase activity, acting on paired donors, with incorporation or reduction of molecular oxygen"/>
    <property type="evidence" value="ECO:0007669"/>
    <property type="project" value="InterPro"/>
</dbReference>
<dbReference type="Gene3D" id="1.10.630.10">
    <property type="entry name" value="Cytochrome P450"/>
    <property type="match status" value="1"/>
</dbReference>
<sequence>MNQSTESAFHLGEFPKSFPLMIGITVLSITSVYLYSVISDFLQAFLERPAHFLPFKISQVVKPTKVDVPLVELKEGGDYRELLARGSEQYPDRPFKLRHPPGEIVILPFKYMDMIKNAPESKLSFQQGSFDMLMGQHTGITAHDLEMATVIRRDVGRLLDRVHTIVDDEAIDAMKQEIGPCDDWTEVLLLPKAVRMIVKVSQRVFVGEPLCRDERWIQTITNSTAASFGSVNKLWAGNWMTRPFIAWRDPGLSAMRKYKKSSYDLIGPVLDQRLKNLQDPDFKAPPDLMQLVIDGWKDGKGRTLDHQVHTQFGTGRAALFTTGITVYYLIYDLATHPEYIEPLREEVVGLGGAPMTRANVAKLTKLDSFIRECQRWSKFFLVGTLRKVIQPLKLDDGTVLPVGTLLAVDAHNAVFNKSLLEDPYKFDGFRFERLRAQEGNSMKYQAATTGPDHLVFGHGTQACPGRFFAIHEIKVALARILLNYDFKLKDKPVHSPMARVAGVVTNADPSVKFLFKSRK</sequence>
<comment type="cofactor">
    <cofactor evidence="1">
        <name>heme</name>
        <dbReference type="ChEBI" id="CHEBI:30413"/>
    </cofactor>
</comment>
<keyword evidence="7" id="KW-0812">Transmembrane</keyword>
<evidence type="ECO:0000313" key="8">
    <source>
        <dbReference type="EMBL" id="KAF2023761.1"/>
    </source>
</evidence>
<protein>
    <submittedName>
        <fullName evidence="8">Cytochrome P450</fullName>
    </submittedName>
</protein>
<evidence type="ECO:0000256" key="7">
    <source>
        <dbReference type="SAM" id="Phobius"/>
    </source>
</evidence>